<evidence type="ECO:0000256" key="16">
    <source>
        <dbReference type="SAM" id="SignalP"/>
    </source>
</evidence>
<keyword evidence="9" id="KW-0067">ATP-binding</keyword>
<dbReference type="Gene3D" id="1.10.287.130">
    <property type="match status" value="1"/>
</dbReference>
<dbReference type="Pfam" id="PF13181">
    <property type="entry name" value="TPR_8"/>
    <property type="match status" value="1"/>
</dbReference>
<gene>
    <name evidence="18" type="primary">luxQ_7</name>
    <name evidence="18" type="ORF">L21SP5_01279</name>
</gene>
<dbReference type="PROSITE" id="PS50005">
    <property type="entry name" value="TPR"/>
    <property type="match status" value="3"/>
</dbReference>
<evidence type="ECO:0000313" key="18">
    <source>
        <dbReference type="EMBL" id="ALO14933.1"/>
    </source>
</evidence>
<keyword evidence="8 18" id="KW-0418">Kinase</keyword>
<sequence length="710" mass="81813" precursor="true">MQQPALKKYLFSLLLILSGTVLFAQQNNIDSLQQLLKKETSVETRIDALNRLALILRRSYPDSALKYGEQANKIALKTGDSSRLAENHKNIGNIYYIKNQLDTAIKHFEQAMEIFEKKKDTLGLAKIYNNLGVVNRVKGNYLKTLKYYQKSLEKRKLLGDKEGMGKTYNNIGNLYFSLEDLDLAMEYYQKSLVTRKQYNDSLGMGGCLNSMGLIQLEKAQYDSAIIMLQQAMEIYKRYNDRQGIAHCQSSIGLAYMNLNQYKVASQYFVRALNIYEDLGSKLNIARTLIEIAETYNKQTEYEKAAELAARGLSIALEAETIGQAKNAYNQLATAYEGQKKPTKALHYYKKFIEVKDSLFSIEKMREIESIEKKYQIENQRLEIENLENENMLNQVKLKQIRSQQIFTIIAFLIAIGFIIFLLVTRKKLKRKNVTIFEQNKEITRQKNMLENHRKHLEEVVQERTKDLRNAKEKAEESDRLKSAFLANMSHEIRTPMNAIVGFTELLNYTSPTTEEAQTYRKLIEENSNLLLHLIDDIIDIAKIEAGELKVQLKETRLNKIIDNTIKVFNNKKKQIGKAHIKIEKNTDPNLENPLLQTDPFRLQQIISNLLDNAIKFTEEGHIEIGFHMADEENRLVVYIKDTGIGMTKEQKQFIFQRFGKVEERTKKLYRGAGLGLAISKNLTEMLGGRIRVESEFGEGSTFLVELPYSA</sequence>
<dbReference type="OrthoDB" id="1116352at2"/>
<dbReference type="PANTHER" id="PTHR43711">
    <property type="entry name" value="TWO-COMPONENT HISTIDINE KINASE"/>
    <property type="match status" value="1"/>
</dbReference>
<feature type="domain" description="Histidine kinase" evidence="17">
    <location>
        <begin position="487"/>
        <end position="710"/>
    </location>
</feature>
<name>A0A0S2HY67_9BACT</name>
<evidence type="ECO:0000256" key="13">
    <source>
        <dbReference type="PROSITE-ProRule" id="PRU00339"/>
    </source>
</evidence>
<feature type="repeat" description="TPR" evidence="13">
    <location>
        <begin position="85"/>
        <end position="118"/>
    </location>
</feature>
<dbReference type="STRING" id="1307839.L21SP5_01279"/>
<organism evidence="18 19">
    <name type="scientific">Salinivirga cyanobacteriivorans</name>
    <dbReference type="NCBI Taxonomy" id="1307839"/>
    <lineage>
        <taxon>Bacteria</taxon>
        <taxon>Pseudomonadati</taxon>
        <taxon>Bacteroidota</taxon>
        <taxon>Bacteroidia</taxon>
        <taxon>Bacteroidales</taxon>
        <taxon>Salinivirgaceae</taxon>
        <taxon>Salinivirga</taxon>
    </lineage>
</organism>
<evidence type="ECO:0000256" key="2">
    <source>
        <dbReference type="ARBA" id="ARBA00004370"/>
    </source>
</evidence>
<dbReference type="FunFam" id="3.30.565.10:FF:000010">
    <property type="entry name" value="Sensor histidine kinase RcsC"/>
    <property type="match status" value="1"/>
</dbReference>
<dbReference type="Pfam" id="PF00512">
    <property type="entry name" value="HisKA"/>
    <property type="match status" value="1"/>
</dbReference>
<dbReference type="AlphaFoldDB" id="A0A0S2HY67"/>
<protein>
    <recommendedName>
        <fullName evidence="3">histidine kinase</fullName>
        <ecNumber evidence="3">2.7.13.3</ecNumber>
    </recommendedName>
</protein>
<evidence type="ECO:0000256" key="12">
    <source>
        <dbReference type="ARBA" id="ARBA00023136"/>
    </source>
</evidence>
<dbReference type="InterPro" id="IPR050736">
    <property type="entry name" value="Sensor_HK_Regulatory"/>
</dbReference>
<dbReference type="InterPro" id="IPR004358">
    <property type="entry name" value="Sig_transdc_His_kin-like_C"/>
</dbReference>
<keyword evidence="12 15" id="KW-0472">Membrane</keyword>
<comment type="subcellular location">
    <subcellularLocation>
        <location evidence="2">Membrane</location>
    </subcellularLocation>
</comment>
<dbReference type="InterPro" id="IPR011990">
    <property type="entry name" value="TPR-like_helical_dom_sf"/>
</dbReference>
<dbReference type="PANTHER" id="PTHR43711:SF31">
    <property type="entry name" value="HISTIDINE KINASE"/>
    <property type="match status" value="1"/>
</dbReference>
<dbReference type="SMART" id="SM00028">
    <property type="entry name" value="TPR"/>
    <property type="match status" value="7"/>
</dbReference>
<dbReference type="Pfam" id="PF13424">
    <property type="entry name" value="TPR_12"/>
    <property type="match status" value="3"/>
</dbReference>
<dbReference type="InterPro" id="IPR005467">
    <property type="entry name" value="His_kinase_dom"/>
</dbReference>
<dbReference type="SMART" id="SM00387">
    <property type="entry name" value="HATPase_c"/>
    <property type="match status" value="1"/>
</dbReference>
<feature type="signal peptide" evidence="16">
    <location>
        <begin position="1"/>
        <end position="24"/>
    </location>
</feature>
<dbReference type="Pfam" id="PF02518">
    <property type="entry name" value="HATPase_c"/>
    <property type="match status" value="1"/>
</dbReference>
<dbReference type="EMBL" id="CP013118">
    <property type="protein sequence ID" value="ALO14933.1"/>
    <property type="molecule type" value="Genomic_DNA"/>
</dbReference>
<evidence type="ECO:0000256" key="10">
    <source>
        <dbReference type="ARBA" id="ARBA00022989"/>
    </source>
</evidence>
<dbReference type="SMART" id="SM00388">
    <property type="entry name" value="HisKA"/>
    <property type="match status" value="1"/>
</dbReference>
<comment type="catalytic activity">
    <reaction evidence="1">
        <text>ATP + protein L-histidine = ADP + protein N-phospho-L-histidine.</text>
        <dbReference type="EC" id="2.7.13.3"/>
    </reaction>
</comment>
<dbReference type="SUPFAM" id="SSF55874">
    <property type="entry name" value="ATPase domain of HSP90 chaperone/DNA topoisomerase II/histidine kinase"/>
    <property type="match status" value="1"/>
</dbReference>
<dbReference type="InterPro" id="IPR003594">
    <property type="entry name" value="HATPase_dom"/>
</dbReference>
<evidence type="ECO:0000259" key="17">
    <source>
        <dbReference type="PROSITE" id="PS50109"/>
    </source>
</evidence>
<evidence type="ECO:0000256" key="15">
    <source>
        <dbReference type="SAM" id="Phobius"/>
    </source>
</evidence>
<evidence type="ECO:0000256" key="5">
    <source>
        <dbReference type="ARBA" id="ARBA00022679"/>
    </source>
</evidence>
<dbReference type="PRINTS" id="PR00344">
    <property type="entry name" value="BCTRLSENSOR"/>
</dbReference>
<evidence type="ECO:0000256" key="9">
    <source>
        <dbReference type="ARBA" id="ARBA00022840"/>
    </source>
</evidence>
<evidence type="ECO:0000256" key="7">
    <source>
        <dbReference type="ARBA" id="ARBA00022741"/>
    </source>
</evidence>
<keyword evidence="5 18" id="KW-0808">Transferase</keyword>
<keyword evidence="10 15" id="KW-1133">Transmembrane helix</keyword>
<evidence type="ECO:0000256" key="6">
    <source>
        <dbReference type="ARBA" id="ARBA00022692"/>
    </source>
</evidence>
<dbReference type="CDD" id="cd16922">
    <property type="entry name" value="HATPase_EvgS-ArcB-TorS-like"/>
    <property type="match status" value="1"/>
</dbReference>
<dbReference type="SUPFAM" id="SSF48452">
    <property type="entry name" value="TPR-like"/>
    <property type="match status" value="2"/>
</dbReference>
<proteinExistence type="predicted"/>
<evidence type="ECO:0000256" key="4">
    <source>
        <dbReference type="ARBA" id="ARBA00022553"/>
    </source>
</evidence>
<reference evidence="18 19" key="1">
    <citation type="submission" date="2015-11" db="EMBL/GenBank/DDBJ databases">
        <title>Description and complete genome sequence of a novel strain predominating in hypersaline microbial mats and representing a new family of the Bacteriodetes phylum.</title>
        <authorList>
            <person name="Spring S."/>
            <person name="Bunk B."/>
            <person name="Sproer C."/>
            <person name="Klenk H.-P."/>
        </authorList>
    </citation>
    <scope>NUCLEOTIDE SEQUENCE [LARGE SCALE GENOMIC DNA]</scope>
    <source>
        <strain evidence="18 19">L21-Spi-D4</strain>
    </source>
</reference>
<dbReference type="InterPro" id="IPR003661">
    <property type="entry name" value="HisK_dim/P_dom"/>
</dbReference>
<accession>A0A0S2HY67</accession>
<dbReference type="GO" id="GO:0005524">
    <property type="term" value="F:ATP binding"/>
    <property type="evidence" value="ECO:0007669"/>
    <property type="project" value="UniProtKB-KW"/>
</dbReference>
<keyword evidence="13" id="KW-0802">TPR repeat</keyword>
<keyword evidence="4" id="KW-0597">Phosphoprotein</keyword>
<feature type="chain" id="PRO_5006599234" description="histidine kinase" evidence="16">
    <location>
        <begin position="25"/>
        <end position="710"/>
    </location>
</feature>
<evidence type="ECO:0000256" key="8">
    <source>
        <dbReference type="ARBA" id="ARBA00022777"/>
    </source>
</evidence>
<evidence type="ECO:0000256" key="1">
    <source>
        <dbReference type="ARBA" id="ARBA00000085"/>
    </source>
</evidence>
<dbReference type="GO" id="GO:0000155">
    <property type="term" value="F:phosphorelay sensor kinase activity"/>
    <property type="evidence" value="ECO:0007669"/>
    <property type="project" value="InterPro"/>
</dbReference>
<feature type="coiled-coil region" evidence="14">
    <location>
        <begin position="364"/>
        <end position="403"/>
    </location>
</feature>
<evidence type="ECO:0000313" key="19">
    <source>
        <dbReference type="Proteomes" id="UP000064893"/>
    </source>
</evidence>
<evidence type="ECO:0000256" key="14">
    <source>
        <dbReference type="SAM" id="Coils"/>
    </source>
</evidence>
<keyword evidence="16" id="KW-0732">Signal</keyword>
<dbReference type="CDD" id="cd00082">
    <property type="entry name" value="HisKA"/>
    <property type="match status" value="1"/>
</dbReference>
<dbReference type="FunFam" id="1.10.287.130:FF:000004">
    <property type="entry name" value="Ethylene receptor 1"/>
    <property type="match status" value="1"/>
</dbReference>
<dbReference type="PATRIC" id="fig|1307839.3.peg.1371"/>
<dbReference type="KEGG" id="blq:L21SP5_01279"/>
<feature type="repeat" description="TPR" evidence="13">
    <location>
        <begin position="165"/>
        <end position="198"/>
    </location>
</feature>
<keyword evidence="11" id="KW-0902">Two-component regulatory system</keyword>
<dbReference type="Proteomes" id="UP000064893">
    <property type="component" value="Chromosome"/>
</dbReference>
<dbReference type="RefSeq" id="WP_057952444.1">
    <property type="nucleotide sequence ID" value="NZ_CP013118.1"/>
</dbReference>
<dbReference type="EC" id="2.7.13.3" evidence="3"/>
<dbReference type="InterPro" id="IPR019734">
    <property type="entry name" value="TPR_rpt"/>
</dbReference>
<dbReference type="PROSITE" id="PS50109">
    <property type="entry name" value="HIS_KIN"/>
    <property type="match status" value="1"/>
</dbReference>
<feature type="transmembrane region" description="Helical" evidence="15">
    <location>
        <begin position="405"/>
        <end position="423"/>
    </location>
</feature>
<evidence type="ECO:0000256" key="3">
    <source>
        <dbReference type="ARBA" id="ARBA00012438"/>
    </source>
</evidence>
<feature type="repeat" description="TPR" evidence="13">
    <location>
        <begin position="245"/>
        <end position="278"/>
    </location>
</feature>
<dbReference type="SUPFAM" id="SSF47384">
    <property type="entry name" value="Homodimeric domain of signal transducing histidine kinase"/>
    <property type="match status" value="1"/>
</dbReference>
<dbReference type="Gene3D" id="1.25.40.10">
    <property type="entry name" value="Tetratricopeptide repeat domain"/>
    <property type="match status" value="2"/>
</dbReference>
<dbReference type="InterPro" id="IPR036097">
    <property type="entry name" value="HisK_dim/P_sf"/>
</dbReference>
<dbReference type="Gene3D" id="3.30.565.10">
    <property type="entry name" value="Histidine kinase-like ATPase, C-terminal domain"/>
    <property type="match status" value="1"/>
</dbReference>
<feature type="coiled-coil region" evidence="14">
    <location>
        <begin position="439"/>
        <end position="477"/>
    </location>
</feature>
<keyword evidence="19" id="KW-1185">Reference proteome</keyword>
<dbReference type="InterPro" id="IPR036890">
    <property type="entry name" value="HATPase_C_sf"/>
</dbReference>
<keyword evidence="14" id="KW-0175">Coiled coil</keyword>
<evidence type="ECO:0000256" key="11">
    <source>
        <dbReference type="ARBA" id="ARBA00023012"/>
    </source>
</evidence>
<keyword evidence="7" id="KW-0547">Nucleotide-binding</keyword>
<keyword evidence="6 15" id="KW-0812">Transmembrane</keyword>
<dbReference type="GO" id="GO:0016020">
    <property type="term" value="C:membrane"/>
    <property type="evidence" value="ECO:0007669"/>
    <property type="project" value="UniProtKB-SubCell"/>
</dbReference>